<dbReference type="Proteomes" id="UP000002432">
    <property type="component" value="Chromosome"/>
</dbReference>
<feature type="transmembrane region" description="Helical" evidence="1">
    <location>
        <begin position="339"/>
        <end position="365"/>
    </location>
</feature>
<evidence type="ECO:0000256" key="1">
    <source>
        <dbReference type="SAM" id="Phobius"/>
    </source>
</evidence>
<dbReference type="PANTHER" id="PTHR23028:SF53">
    <property type="entry name" value="ACYL_TRANSF_3 DOMAIN-CONTAINING PROTEIN"/>
    <property type="match status" value="1"/>
</dbReference>
<dbReference type="GO" id="GO:0000271">
    <property type="term" value="P:polysaccharide biosynthetic process"/>
    <property type="evidence" value="ECO:0007669"/>
    <property type="project" value="TreeGrafter"/>
</dbReference>
<dbReference type="KEGG" id="aba:Acid345_0070"/>
<feature type="transmembrane region" description="Helical" evidence="1">
    <location>
        <begin position="95"/>
        <end position="113"/>
    </location>
</feature>
<dbReference type="AlphaFoldDB" id="Q1IVM5"/>
<dbReference type="InterPro" id="IPR002656">
    <property type="entry name" value="Acyl_transf_3_dom"/>
</dbReference>
<name>Q1IVM5_KORVE</name>
<dbReference type="GO" id="GO:0016020">
    <property type="term" value="C:membrane"/>
    <property type="evidence" value="ECO:0007669"/>
    <property type="project" value="TreeGrafter"/>
</dbReference>
<dbReference type="InterPro" id="IPR050879">
    <property type="entry name" value="Acyltransferase_3"/>
</dbReference>
<accession>Q1IVM5</accession>
<feature type="transmembrane region" description="Helical" evidence="1">
    <location>
        <begin position="176"/>
        <end position="196"/>
    </location>
</feature>
<keyword evidence="3" id="KW-0808">Transferase</keyword>
<dbReference type="Pfam" id="PF01757">
    <property type="entry name" value="Acyl_transf_3"/>
    <property type="match status" value="1"/>
</dbReference>
<reference evidence="3 4" key="1">
    <citation type="journal article" date="2009" name="Appl. Environ. Microbiol.">
        <title>Three genomes from the phylum Acidobacteria provide insight into the lifestyles of these microorganisms in soils.</title>
        <authorList>
            <person name="Ward N.L."/>
            <person name="Challacombe J.F."/>
            <person name="Janssen P.H."/>
            <person name="Henrissat B."/>
            <person name="Coutinho P.M."/>
            <person name="Wu M."/>
            <person name="Xie G."/>
            <person name="Haft D.H."/>
            <person name="Sait M."/>
            <person name="Badger J."/>
            <person name="Barabote R.D."/>
            <person name="Bradley B."/>
            <person name="Brettin T.S."/>
            <person name="Brinkac L.M."/>
            <person name="Bruce D."/>
            <person name="Creasy T."/>
            <person name="Daugherty S.C."/>
            <person name="Davidsen T.M."/>
            <person name="DeBoy R.T."/>
            <person name="Detter J.C."/>
            <person name="Dodson R.J."/>
            <person name="Durkin A.S."/>
            <person name="Ganapathy A."/>
            <person name="Gwinn-Giglio M."/>
            <person name="Han C.S."/>
            <person name="Khouri H."/>
            <person name="Kiss H."/>
            <person name="Kothari S.P."/>
            <person name="Madupu R."/>
            <person name="Nelson K.E."/>
            <person name="Nelson W.C."/>
            <person name="Paulsen I."/>
            <person name="Penn K."/>
            <person name="Ren Q."/>
            <person name="Rosovitz M.J."/>
            <person name="Selengut J.D."/>
            <person name="Shrivastava S."/>
            <person name="Sullivan S.A."/>
            <person name="Tapia R."/>
            <person name="Thompson L.S."/>
            <person name="Watkins K.L."/>
            <person name="Yang Q."/>
            <person name="Yu C."/>
            <person name="Zafar N."/>
            <person name="Zhou L."/>
            <person name="Kuske C.R."/>
        </authorList>
    </citation>
    <scope>NUCLEOTIDE SEQUENCE [LARGE SCALE GENOMIC DNA]</scope>
    <source>
        <strain evidence="3 4">Ellin345</strain>
    </source>
</reference>
<evidence type="ECO:0000313" key="3">
    <source>
        <dbReference type="EMBL" id="ABF39075.1"/>
    </source>
</evidence>
<feature type="transmembrane region" description="Helical" evidence="1">
    <location>
        <begin position="20"/>
        <end position="41"/>
    </location>
</feature>
<keyword evidence="3" id="KW-0012">Acyltransferase</keyword>
<evidence type="ECO:0000313" key="4">
    <source>
        <dbReference type="Proteomes" id="UP000002432"/>
    </source>
</evidence>
<evidence type="ECO:0000259" key="2">
    <source>
        <dbReference type="Pfam" id="PF01757"/>
    </source>
</evidence>
<keyword evidence="4" id="KW-1185">Reference proteome</keyword>
<dbReference type="GO" id="GO:0016747">
    <property type="term" value="F:acyltransferase activity, transferring groups other than amino-acyl groups"/>
    <property type="evidence" value="ECO:0007669"/>
    <property type="project" value="InterPro"/>
</dbReference>
<dbReference type="STRING" id="204669.Acid345_0070"/>
<feature type="domain" description="Acyltransferase 3" evidence="2">
    <location>
        <begin position="15"/>
        <end position="360"/>
    </location>
</feature>
<feature type="transmembrane region" description="Helical" evidence="1">
    <location>
        <begin position="47"/>
        <end position="74"/>
    </location>
</feature>
<feature type="transmembrane region" description="Helical" evidence="1">
    <location>
        <begin position="262"/>
        <end position="286"/>
    </location>
</feature>
<sequence length="392" mass="44510">MQMSMRVKEGLQHIPELDGLRGIAILAVMGFHFSGDTPVYFGKLAAVYWAFFYGGNGVDLFFVLSGFLITSILLHTKESPQYFSSFYARRVLRIFPLYFLAVALFFYVELPWLEHLYGARSTLRSEQIWYWTYLVNWHDTLGNIVGAMGHFWSLAIEEQFYFVWPLAIWLCSRKRVPLLCIGAIVLSTALRLVCDLRGYEVEYIHRATFTRFDTLALGGLLAWIATDEHWMTVAQRCFKFVAPASLVLFAANEFAHAELGRFAGYVTVSYSLMALMCGSLIFYGIAHTGDGTLLAKITRSAFLRNAGKYSYSMYIFHLVAKREAMVPIVNALRGYGLPLSIAIIFGMVVCGLLTYAFALLTWNAFEKHFLKLKDRFPYDLPADTRIATVTTA</sequence>
<dbReference type="PANTHER" id="PTHR23028">
    <property type="entry name" value="ACETYLTRANSFERASE"/>
    <property type="match status" value="1"/>
</dbReference>
<dbReference type="eggNOG" id="COG1835">
    <property type="taxonomic scope" value="Bacteria"/>
</dbReference>
<dbReference type="EnsemblBacteria" id="ABF39075">
    <property type="protein sequence ID" value="ABF39075"/>
    <property type="gene ID" value="Acid345_0070"/>
</dbReference>
<dbReference type="HOGENOM" id="CLU_005679_1_4_0"/>
<dbReference type="EMBL" id="CP000360">
    <property type="protein sequence ID" value="ABF39075.1"/>
    <property type="molecule type" value="Genomic_DNA"/>
</dbReference>
<keyword evidence="1" id="KW-1133">Transmembrane helix</keyword>
<keyword evidence="1" id="KW-0812">Transmembrane</keyword>
<dbReference type="OrthoDB" id="9796461at2"/>
<organism evidence="3 4">
    <name type="scientific">Koribacter versatilis (strain Ellin345)</name>
    <dbReference type="NCBI Taxonomy" id="204669"/>
    <lineage>
        <taxon>Bacteria</taxon>
        <taxon>Pseudomonadati</taxon>
        <taxon>Acidobacteriota</taxon>
        <taxon>Terriglobia</taxon>
        <taxon>Terriglobales</taxon>
        <taxon>Candidatus Korobacteraceae</taxon>
        <taxon>Candidatus Korobacter</taxon>
    </lineage>
</organism>
<protein>
    <submittedName>
        <fullName evidence="3">Acyltransferase 3</fullName>
    </submittedName>
</protein>
<proteinExistence type="predicted"/>
<gene>
    <name evidence="3" type="ordered locus">Acid345_0070</name>
</gene>
<keyword evidence="1" id="KW-0472">Membrane</keyword>